<protein>
    <submittedName>
        <fullName evidence="3">Uncharacterized protein</fullName>
    </submittedName>
</protein>
<dbReference type="InterPro" id="IPR036643">
    <property type="entry name" value="RNApol_insert_sf"/>
</dbReference>
<evidence type="ECO:0000256" key="2">
    <source>
        <dbReference type="ARBA" id="ARBA00023163"/>
    </source>
</evidence>
<dbReference type="Gene3D" id="3.30.1360.10">
    <property type="entry name" value="RNA polymerase, RBP11-like subunit"/>
    <property type="match status" value="1"/>
</dbReference>
<dbReference type="GO" id="GO:0006351">
    <property type="term" value="P:DNA-templated transcription"/>
    <property type="evidence" value="ECO:0007669"/>
    <property type="project" value="InterPro"/>
</dbReference>
<keyword evidence="2" id="KW-0804">Transcription</keyword>
<dbReference type="GO" id="GO:0000428">
    <property type="term" value="C:DNA-directed RNA polymerase complex"/>
    <property type="evidence" value="ECO:0007669"/>
    <property type="project" value="UniProtKB-KW"/>
</dbReference>
<gene>
    <name evidence="3" type="ORF">KOY48_02785</name>
</gene>
<dbReference type="InterPro" id="IPR036603">
    <property type="entry name" value="RBP11-like"/>
</dbReference>
<evidence type="ECO:0000256" key="1">
    <source>
        <dbReference type="ARBA" id="ARBA00022478"/>
    </source>
</evidence>
<dbReference type="EMBL" id="CP076460">
    <property type="protein sequence ID" value="QWQ32721.1"/>
    <property type="molecule type" value="Genomic_DNA"/>
</dbReference>
<reference evidence="3" key="1">
    <citation type="submission" date="2021-06" db="EMBL/GenBank/DDBJ databases">
        <title>An adapted protocol for Saccharibacteria cultivation: two new species join this phylum of Candidate Phyla Radiations.</title>
        <authorList>
            <person name="Ibrahim A."/>
            <person name="Maatouk M."/>
            <person name="Zgheib R."/>
            <person name="Haddad G."/>
            <person name="Bou Khalil J."/>
            <person name="Raoult D."/>
            <person name="Bittar F."/>
        </authorList>
    </citation>
    <scope>NUCLEOTIDE SEQUENCE</scope>
    <source>
        <strain evidence="3">IHU1</strain>
    </source>
</reference>
<dbReference type="KEGG" id="mnd:KOY48_02785"/>
<dbReference type="SUPFAM" id="SSF56553">
    <property type="entry name" value="Insert subdomain of RNA polymerase alpha subunit"/>
    <property type="match status" value="1"/>
</dbReference>
<accession>A0A8F1MC25</accession>
<evidence type="ECO:0000313" key="4">
    <source>
        <dbReference type="Proteomes" id="UP000679129"/>
    </source>
</evidence>
<dbReference type="Gene3D" id="2.170.120.12">
    <property type="entry name" value="DNA-directed RNA polymerase, insert domain"/>
    <property type="match status" value="1"/>
</dbReference>
<proteinExistence type="predicted"/>
<name>A0A8F1MC25_9BACT</name>
<dbReference type="AlphaFoldDB" id="A0A8F1MC25"/>
<keyword evidence="4" id="KW-1185">Reference proteome</keyword>
<dbReference type="GO" id="GO:0046983">
    <property type="term" value="F:protein dimerization activity"/>
    <property type="evidence" value="ECO:0007669"/>
    <property type="project" value="InterPro"/>
</dbReference>
<dbReference type="Proteomes" id="UP000679129">
    <property type="component" value="Chromosome"/>
</dbReference>
<sequence length="88" mass="10033">MMIFPRPVATFLIESLHPGYCHSLGNLFCDAFYCQAFGVAQLWLSGLRVRLSDFITVEGVKEDVVDIMLNLKNVHLRVFTDDSVELRL</sequence>
<evidence type="ECO:0000313" key="3">
    <source>
        <dbReference type="EMBL" id="QWQ32721.1"/>
    </source>
</evidence>
<keyword evidence="1" id="KW-0240">DNA-directed RNA polymerase</keyword>
<organism evidence="3 4">
    <name type="scientific">Candidatus Minimicrobia naudis</name>
    <dbReference type="NCBI Taxonomy" id="2841263"/>
    <lineage>
        <taxon>Bacteria</taxon>
        <taxon>Candidatus Saccharimonadota</taxon>
        <taxon>Candidatus Saccharimonadota incertae sedis</taxon>
        <taxon>Candidatus Minimicrobia</taxon>
    </lineage>
</organism>